<feature type="region of interest" description="Disordered" evidence="1">
    <location>
        <begin position="1"/>
        <end position="71"/>
    </location>
</feature>
<organism evidence="2 3">
    <name type="scientific">Porites lobata</name>
    <dbReference type="NCBI Taxonomy" id="104759"/>
    <lineage>
        <taxon>Eukaryota</taxon>
        <taxon>Metazoa</taxon>
        <taxon>Cnidaria</taxon>
        <taxon>Anthozoa</taxon>
        <taxon>Hexacorallia</taxon>
        <taxon>Scleractinia</taxon>
        <taxon>Fungiina</taxon>
        <taxon>Poritidae</taxon>
        <taxon>Porites</taxon>
    </lineage>
</organism>
<evidence type="ECO:0008006" key="4">
    <source>
        <dbReference type="Google" id="ProtNLM"/>
    </source>
</evidence>
<accession>A0ABN8N039</accession>
<reference evidence="2 3" key="1">
    <citation type="submission" date="2022-05" db="EMBL/GenBank/DDBJ databases">
        <authorList>
            <consortium name="Genoscope - CEA"/>
            <person name="William W."/>
        </authorList>
    </citation>
    <scope>NUCLEOTIDE SEQUENCE [LARGE SCALE GENOMIC DNA]</scope>
</reference>
<feature type="compositionally biased region" description="Basic and acidic residues" evidence="1">
    <location>
        <begin position="107"/>
        <end position="125"/>
    </location>
</feature>
<evidence type="ECO:0000313" key="3">
    <source>
        <dbReference type="Proteomes" id="UP001159405"/>
    </source>
</evidence>
<feature type="compositionally biased region" description="Basic and acidic residues" evidence="1">
    <location>
        <begin position="8"/>
        <end position="18"/>
    </location>
</feature>
<dbReference type="Proteomes" id="UP001159405">
    <property type="component" value="Unassembled WGS sequence"/>
</dbReference>
<gene>
    <name evidence="2" type="ORF">PLOB_00035805</name>
</gene>
<evidence type="ECO:0000313" key="2">
    <source>
        <dbReference type="EMBL" id="CAH3037081.1"/>
    </source>
</evidence>
<keyword evidence="3" id="KW-1185">Reference proteome</keyword>
<comment type="caution">
    <text evidence="2">The sequence shown here is derived from an EMBL/GenBank/DDBJ whole genome shotgun (WGS) entry which is preliminary data.</text>
</comment>
<name>A0ABN8N039_9CNID</name>
<protein>
    <recommendedName>
        <fullName evidence="4">Active regulator of SIRT1</fullName>
    </recommendedName>
</protein>
<sequence>MSSKLVRKGLELLHKDAGLRSQKRKAAEKAKQPSKKRKGAGTVKDKQRARGVQNQGLKLSTGRKQKEQPVDFTEQNLEYFKKATWKIKGDTYDKILERQKKLPRNKNLKEKQEESDAEKGGLFDD</sequence>
<evidence type="ECO:0000256" key="1">
    <source>
        <dbReference type="SAM" id="MobiDB-lite"/>
    </source>
</evidence>
<feature type="region of interest" description="Disordered" evidence="1">
    <location>
        <begin position="97"/>
        <end position="125"/>
    </location>
</feature>
<dbReference type="EMBL" id="CALNXK010000005">
    <property type="protein sequence ID" value="CAH3037081.1"/>
    <property type="molecule type" value="Genomic_DNA"/>
</dbReference>
<proteinExistence type="predicted"/>